<dbReference type="AlphaFoldDB" id="A0A7N2KS80"/>
<dbReference type="Proteomes" id="UP000594261">
    <property type="component" value="Chromosome 2"/>
</dbReference>
<accession>A0A7N2KS80</accession>
<evidence type="ECO:0000313" key="2">
    <source>
        <dbReference type="Proteomes" id="UP000594261"/>
    </source>
</evidence>
<reference evidence="2" key="1">
    <citation type="journal article" date="2016" name="G3 (Bethesda)">
        <title>First Draft Assembly and Annotation of the Genome of a California Endemic Oak Quercus lobata Nee (Fagaceae).</title>
        <authorList>
            <person name="Sork V.L."/>
            <person name="Fitz-Gibbon S.T."/>
            <person name="Puiu D."/>
            <person name="Crepeau M."/>
            <person name="Gugger P.F."/>
            <person name="Sherman R."/>
            <person name="Stevens K."/>
            <person name="Langley C.H."/>
            <person name="Pellegrini M."/>
            <person name="Salzberg S.L."/>
        </authorList>
    </citation>
    <scope>NUCLEOTIDE SEQUENCE [LARGE SCALE GENOMIC DNA]</scope>
    <source>
        <strain evidence="2">cv. SW786</strain>
    </source>
</reference>
<name>A0A7N2KS80_QUELO</name>
<keyword evidence="2" id="KW-1185">Reference proteome</keyword>
<evidence type="ECO:0000313" key="1">
    <source>
        <dbReference type="EnsemblPlants" id="QL02p008170:mrna"/>
    </source>
</evidence>
<protein>
    <submittedName>
        <fullName evidence="1">Uncharacterized protein</fullName>
    </submittedName>
</protein>
<reference evidence="1" key="2">
    <citation type="submission" date="2021-01" db="UniProtKB">
        <authorList>
            <consortium name="EnsemblPlants"/>
        </authorList>
    </citation>
    <scope>IDENTIFICATION</scope>
</reference>
<dbReference type="EnsemblPlants" id="QL02p008170:mrna">
    <property type="protein sequence ID" value="QL02p008170:mrna"/>
    <property type="gene ID" value="QL02p008170"/>
</dbReference>
<proteinExistence type="predicted"/>
<dbReference type="InParanoid" id="A0A7N2KS80"/>
<dbReference type="Gramene" id="QL02p008170:mrna">
    <property type="protein sequence ID" value="QL02p008170:mrna"/>
    <property type="gene ID" value="QL02p008170"/>
</dbReference>
<sequence length="105" mass="11410">MILIYENFNLREWSVKVTGLLDIPQFLEQKTFALAGHTDGHMALLHMSTHSLIVGKLQTNSPRGLDLKFSANLSVLCFSQGSAILDITSGGNMTVSSCEGPNNDT</sequence>
<organism evidence="1 2">
    <name type="scientific">Quercus lobata</name>
    <name type="common">Valley oak</name>
    <dbReference type="NCBI Taxonomy" id="97700"/>
    <lineage>
        <taxon>Eukaryota</taxon>
        <taxon>Viridiplantae</taxon>
        <taxon>Streptophyta</taxon>
        <taxon>Embryophyta</taxon>
        <taxon>Tracheophyta</taxon>
        <taxon>Spermatophyta</taxon>
        <taxon>Magnoliopsida</taxon>
        <taxon>eudicotyledons</taxon>
        <taxon>Gunneridae</taxon>
        <taxon>Pentapetalae</taxon>
        <taxon>rosids</taxon>
        <taxon>fabids</taxon>
        <taxon>Fagales</taxon>
        <taxon>Fagaceae</taxon>
        <taxon>Quercus</taxon>
    </lineage>
</organism>